<feature type="region of interest" description="Disordered" evidence="1">
    <location>
        <begin position="137"/>
        <end position="171"/>
    </location>
</feature>
<comment type="caution">
    <text evidence="2">The sequence shown here is derived from an EMBL/GenBank/DDBJ whole genome shotgun (WGS) entry which is preliminary data.</text>
</comment>
<evidence type="ECO:0000313" key="3">
    <source>
        <dbReference type="Proteomes" id="UP001278188"/>
    </source>
</evidence>
<dbReference type="Proteomes" id="UP001278188">
    <property type="component" value="Unassembled WGS sequence"/>
</dbReference>
<evidence type="ECO:0000313" key="2">
    <source>
        <dbReference type="EMBL" id="MDV2468865.1"/>
    </source>
</evidence>
<proteinExistence type="predicted"/>
<sequence length="491" mass="55901">MNILNSSEAFAALMAGKNILCRAAGELMDFDDLNQFPATVFAMSGYEYCIKRDSLSLADILFTKPVEPHDLENGQEIYIVMPTCILRTTYDSEHADIRLSVANGFAQLDEENAKLQLQAFGKTFGNMISEIEVKDGFNDKPKKRSRRTKAEIENSQNSTSNDVEEKSFESQPNIQIIEQGPTAAVEESLIEEIETVDRSKWPVSQIPSQKFIDMWLSRAKDEPTRRNLDLMKASMDHNWDKLDHDHQLQARQICADYEALVEQAEGEAIETDPAKLVEKFTSQIQKFTKTDDVLSFRHVFLANGHLEREHHQHLCELIENKLLDLDPEQYAVLVEEPEDAIANLKKMQMEAEALVTDTAVEAKTPEQTVQSIKDAEYESLFAELEERARNATSPAEANALYKYTMKWTEEQRKPLITVINARLLELDQQNKTEPTTPPSLMVQIQNAPDLTALDALEIDVYSRHPDIQSKLMGYVKQRRFELQNQASEVVS</sequence>
<evidence type="ECO:0008006" key="4">
    <source>
        <dbReference type="Google" id="ProtNLM"/>
    </source>
</evidence>
<keyword evidence="3" id="KW-1185">Reference proteome</keyword>
<organism evidence="2 3">
    <name type="scientific">Acinetobacter chinensis</name>
    <dbReference type="NCBI Taxonomy" id="2004650"/>
    <lineage>
        <taxon>Bacteria</taxon>
        <taxon>Pseudomonadati</taxon>
        <taxon>Pseudomonadota</taxon>
        <taxon>Gammaproteobacteria</taxon>
        <taxon>Moraxellales</taxon>
        <taxon>Moraxellaceae</taxon>
        <taxon>Acinetobacter</taxon>
    </lineage>
</organism>
<evidence type="ECO:0000256" key="1">
    <source>
        <dbReference type="SAM" id="MobiDB-lite"/>
    </source>
</evidence>
<dbReference type="EMBL" id="JASVDY010000002">
    <property type="protein sequence ID" value="MDV2468865.1"/>
    <property type="molecule type" value="Genomic_DNA"/>
</dbReference>
<dbReference type="RefSeq" id="WP_317083231.1">
    <property type="nucleotide sequence ID" value="NZ_JASVDY010000002.1"/>
</dbReference>
<gene>
    <name evidence="2" type="ORF">QR674_07695</name>
</gene>
<accession>A0ABU3WEN8</accession>
<protein>
    <recommendedName>
        <fullName evidence="4">DUF1631 family protein</fullName>
    </recommendedName>
</protein>
<reference evidence="2 3" key="1">
    <citation type="submission" date="2023-06" db="EMBL/GenBank/DDBJ databases">
        <title>Genomic Analysis of Acinetobacter Strains Recovered from South Australian Aquatic Samples provides Insights into the Circulation of Antibiotic Resistance determinants in the Environment.</title>
        <authorList>
            <person name="Tobin L."/>
            <person name="Jarocki V.M."/>
            <person name="Kenyon J."/>
            <person name="Drigo B."/>
            <person name="Donner E."/>
            <person name="Djordjevic S.P."/>
            <person name="Hamidian M."/>
        </authorList>
    </citation>
    <scope>NUCLEOTIDE SEQUENCE [LARGE SCALE GENOMIC DNA]</scope>
    <source>
        <strain evidence="2 3">SAAc652</strain>
    </source>
</reference>
<name>A0ABU3WEN8_9GAMM</name>